<dbReference type="RefSeq" id="WP_345236667.1">
    <property type="nucleotide sequence ID" value="NZ_BAABGZ010000055.1"/>
</dbReference>
<name>A0ABP8IKJ7_9BACT</name>
<reference evidence="3" key="1">
    <citation type="journal article" date="2019" name="Int. J. Syst. Evol. Microbiol.">
        <title>The Global Catalogue of Microorganisms (GCM) 10K type strain sequencing project: providing services to taxonomists for standard genome sequencing and annotation.</title>
        <authorList>
            <consortium name="The Broad Institute Genomics Platform"/>
            <consortium name="The Broad Institute Genome Sequencing Center for Infectious Disease"/>
            <person name="Wu L."/>
            <person name="Ma J."/>
        </authorList>
    </citation>
    <scope>NUCLEOTIDE SEQUENCE [LARGE SCALE GENOMIC DNA]</scope>
    <source>
        <strain evidence="3">JCM 17923</strain>
    </source>
</reference>
<feature type="signal peptide" evidence="1">
    <location>
        <begin position="1"/>
        <end position="23"/>
    </location>
</feature>
<keyword evidence="3" id="KW-1185">Reference proteome</keyword>
<protein>
    <submittedName>
        <fullName evidence="2">Uncharacterized protein</fullName>
    </submittedName>
</protein>
<organism evidence="2 3">
    <name type="scientific">Hymenobacter saemangeumensis</name>
    <dbReference type="NCBI Taxonomy" id="1084522"/>
    <lineage>
        <taxon>Bacteria</taxon>
        <taxon>Pseudomonadati</taxon>
        <taxon>Bacteroidota</taxon>
        <taxon>Cytophagia</taxon>
        <taxon>Cytophagales</taxon>
        <taxon>Hymenobacteraceae</taxon>
        <taxon>Hymenobacter</taxon>
    </lineage>
</organism>
<evidence type="ECO:0000313" key="2">
    <source>
        <dbReference type="EMBL" id="GAA4360892.1"/>
    </source>
</evidence>
<accession>A0ABP8IKJ7</accession>
<feature type="chain" id="PRO_5047162197" evidence="1">
    <location>
        <begin position="24"/>
        <end position="436"/>
    </location>
</feature>
<gene>
    <name evidence="2" type="ORF">GCM10023185_27670</name>
</gene>
<proteinExistence type="predicted"/>
<evidence type="ECO:0000313" key="3">
    <source>
        <dbReference type="Proteomes" id="UP001501153"/>
    </source>
</evidence>
<keyword evidence="1" id="KW-0732">Signal</keyword>
<sequence length="436" mass="47218">MKYLRYLLLGPALLLARATFAQAPPAPTEKLIVVSPAVGDVIDGGEKSRFGLFLYYAADDFVEASFYQSLRPDSAITLRSRMRDGRELARPFTRPEFMTVRESIARRMKELGETMPVAAPAAASVPGAPASAAAPADYPFVLGRSYRIETRDGTTFSGQLVGMTMTALDFDSPALGKVTVQRVNITGVQDLEGTSAPSRIAGARKYYDIGNGNRLFFGPTARGLRQGEGTLQDVDVYLLGFNYGISNNFSMGGYMSIVPGLSLTEQLLVLTPKLSFKVRENLHTGAGLLYLRVPAGNGDGVGVGIAYGVITTGSADNNFTAGLGYGFVDNEIGSTPIIMLGGQTRVSRRVSLLTENYIVADAEAGMGGFYGMKLSWRRTSLGLGALYFYSFPYTEDYGSGFRVERPGRFFSTYLIPVYIDFTFRFGKGAKQPDAPR</sequence>
<dbReference type="Proteomes" id="UP001501153">
    <property type="component" value="Unassembled WGS sequence"/>
</dbReference>
<comment type="caution">
    <text evidence="2">The sequence shown here is derived from an EMBL/GenBank/DDBJ whole genome shotgun (WGS) entry which is preliminary data.</text>
</comment>
<evidence type="ECO:0000256" key="1">
    <source>
        <dbReference type="SAM" id="SignalP"/>
    </source>
</evidence>
<dbReference type="EMBL" id="BAABGZ010000055">
    <property type="protein sequence ID" value="GAA4360892.1"/>
    <property type="molecule type" value="Genomic_DNA"/>
</dbReference>